<evidence type="ECO:0000256" key="9">
    <source>
        <dbReference type="ARBA" id="ARBA00023180"/>
    </source>
</evidence>
<evidence type="ECO:0000256" key="1">
    <source>
        <dbReference type="ARBA" id="ARBA00004141"/>
    </source>
</evidence>
<dbReference type="Gene3D" id="1.20.1070.10">
    <property type="entry name" value="Rhodopsin 7-helix transmembrane proteins"/>
    <property type="match status" value="1"/>
</dbReference>
<dbReference type="InterPro" id="IPR003591">
    <property type="entry name" value="Leu-rich_rpt_typical-subtyp"/>
</dbReference>
<dbReference type="PANTHER" id="PTHR45692:SF1">
    <property type="entry name" value="G-PROTEIN COUPLED RECEPTORS FAMILY 2 PROFILE 2 DOMAIN-CONTAINING PROTEIN"/>
    <property type="match status" value="1"/>
</dbReference>
<dbReference type="SMART" id="SM00303">
    <property type="entry name" value="GPS"/>
    <property type="match status" value="1"/>
</dbReference>
<reference evidence="14" key="1">
    <citation type="submission" date="2023-08" db="EMBL/GenBank/DDBJ databases">
        <authorList>
            <person name="Alioto T."/>
            <person name="Alioto T."/>
            <person name="Gomez Garrido J."/>
        </authorList>
    </citation>
    <scope>NUCLEOTIDE SEQUENCE</scope>
</reference>
<dbReference type="Pfam" id="PF01825">
    <property type="entry name" value="GPS"/>
    <property type="match status" value="1"/>
</dbReference>
<evidence type="ECO:0000256" key="3">
    <source>
        <dbReference type="ARBA" id="ARBA00022614"/>
    </source>
</evidence>
<protein>
    <submittedName>
        <fullName evidence="14">Adhesion G-protein coupled receptor G6-like</fullName>
    </submittedName>
</protein>
<dbReference type="PROSITE" id="PS51450">
    <property type="entry name" value="LRR"/>
    <property type="match status" value="1"/>
</dbReference>
<comment type="subcellular location">
    <subcellularLocation>
        <location evidence="1">Membrane</location>
        <topology evidence="1">Multi-pass membrane protein</topology>
    </subcellularLocation>
</comment>
<dbReference type="PROSITE" id="PS50261">
    <property type="entry name" value="G_PROTEIN_RECEP_F2_4"/>
    <property type="match status" value="1"/>
</dbReference>
<evidence type="ECO:0000256" key="5">
    <source>
        <dbReference type="ARBA" id="ARBA00022737"/>
    </source>
</evidence>
<feature type="transmembrane region" description="Helical" evidence="10">
    <location>
        <begin position="777"/>
        <end position="794"/>
    </location>
</feature>
<evidence type="ECO:0000259" key="13">
    <source>
        <dbReference type="PROSITE" id="PS50261"/>
    </source>
</evidence>
<dbReference type="Pfam" id="PF00002">
    <property type="entry name" value="7tm_2"/>
    <property type="match status" value="1"/>
</dbReference>
<feature type="transmembrane region" description="Helical" evidence="10">
    <location>
        <begin position="669"/>
        <end position="692"/>
    </location>
</feature>
<feature type="transmembrane region" description="Helical" evidence="10">
    <location>
        <begin position="858"/>
        <end position="879"/>
    </location>
</feature>
<keyword evidence="3" id="KW-0433">Leucine-rich repeat</keyword>
<gene>
    <name evidence="14" type="ORF">OCTVUL_1B030533</name>
</gene>
<organism evidence="14 15">
    <name type="scientific">Octopus vulgaris</name>
    <name type="common">Common octopus</name>
    <dbReference type="NCBI Taxonomy" id="6645"/>
    <lineage>
        <taxon>Eukaryota</taxon>
        <taxon>Metazoa</taxon>
        <taxon>Spiralia</taxon>
        <taxon>Lophotrochozoa</taxon>
        <taxon>Mollusca</taxon>
        <taxon>Cephalopoda</taxon>
        <taxon>Coleoidea</taxon>
        <taxon>Octopodiformes</taxon>
        <taxon>Octopoda</taxon>
        <taxon>Incirrata</taxon>
        <taxon>Octopodidae</taxon>
        <taxon>Octopus</taxon>
    </lineage>
</organism>
<dbReference type="InterPro" id="IPR000203">
    <property type="entry name" value="GPS"/>
</dbReference>
<evidence type="ECO:0000256" key="10">
    <source>
        <dbReference type="SAM" id="Phobius"/>
    </source>
</evidence>
<proteinExistence type="inferred from homology"/>
<feature type="domain" description="GAIN-B" evidence="11">
    <location>
        <begin position="497"/>
        <end position="660"/>
    </location>
</feature>
<dbReference type="Proteomes" id="UP001162480">
    <property type="component" value="Chromosome 30"/>
</dbReference>
<dbReference type="PROSITE" id="PS50221">
    <property type="entry name" value="GAIN_B"/>
    <property type="match status" value="1"/>
</dbReference>
<dbReference type="CDD" id="cd15040">
    <property type="entry name" value="7tmB2_Adhesion"/>
    <property type="match status" value="1"/>
</dbReference>
<dbReference type="PANTHER" id="PTHR45692">
    <property type="entry name" value="G_PROTEIN_RECEP_F2_4 DOMAIN-CONTAINING PROTEIN"/>
    <property type="match status" value="1"/>
</dbReference>
<dbReference type="AlphaFoldDB" id="A0AA36C2F4"/>
<dbReference type="GO" id="GO:0004930">
    <property type="term" value="F:G protein-coupled receptor activity"/>
    <property type="evidence" value="ECO:0007669"/>
    <property type="project" value="InterPro"/>
</dbReference>
<dbReference type="Gene3D" id="2.60.220.50">
    <property type="match status" value="1"/>
</dbReference>
<dbReference type="InterPro" id="IPR057244">
    <property type="entry name" value="GAIN_B"/>
</dbReference>
<dbReference type="InterPro" id="IPR032675">
    <property type="entry name" value="LRR_dom_sf"/>
</dbReference>
<evidence type="ECO:0000256" key="8">
    <source>
        <dbReference type="ARBA" id="ARBA00023157"/>
    </source>
</evidence>
<evidence type="ECO:0000259" key="11">
    <source>
        <dbReference type="PROSITE" id="PS50221"/>
    </source>
</evidence>
<comment type="similarity">
    <text evidence="2">Belongs to the G-protein coupled receptor 2 family. Adhesion G-protein coupled receptor (ADGR) subfamily.</text>
</comment>
<feature type="domain" description="G-protein coupled receptors family 2 profile 1" evidence="12">
    <location>
        <begin position="289"/>
        <end position="362"/>
    </location>
</feature>
<keyword evidence="9" id="KW-0325">Glycoprotein</keyword>
<evidence type="ECO:0000256" key="7">
    <source>
        <dbReference type="ARBA" id="ARBA00023136"/>
    </source>
</evidence>
<dbReference type="PRINTS" id="PR00249">
    <property type="entry name" value="GPCRSECRETIN"/>
</dbReference>
<evidence type="ECO:0000313" key="15">
    <source>
        <dbReference type="Proteomes" id="UP001162480"/>
    </source>
</evidence>
<dbReference type="GO" id="GO:0007166">
    <property type="term" value="P:cell surface receptor signaling pathway"/>
    <property type="evidence" value="ECO:0007669"/>
    <property type="project" value="InterPro"/>
</dbReference>
<dbReference type="EMBL" id="OX597843">
    <property type="protein sequence ID" value="CAI9744538.1"/>
    <property type="molecule type" value="Genomic_DNA"/>
</dbReference>
<evidence type="ECO:0000313" key="14">
    <source>
        <dbReference type="EMBL" id="CAI9744538.1"/>
    </source>
</evidence>
<feature type="transmembrane region" description="Helical" evidence="10">
    <location>
        <begin position="814"/>
        <end position="837"/>
    </location>
</feature>
<dbReference type="PROSITE" id="PS50227">
    <property type="entry name" value="G_PROTEIN_RECEP_F2_3"/>
    <property type="match status" value="1"/>
</dbReference>
<keyword evidence="8" id="KW-1015">Disulfide bond</keyword>
<dbReference type="GO" id="GO:0016020">
    <property type="term" value="C:membrane"/>
    <property type="evidence" value="ECO:0007669"/>
    <property type="project" value="UniProtKB-SubCell"/>
</dbReference>
<evidence type="ECO:0000256" key="4">
    <source>
        <dbReference type="ARBA" id="ARBA00022692"/>
    </source>
</evidence>
<evidence type="ECO:0000259" key="12">
    <source>
        <dbReference type="PROSITE" id="PS50227"/>
    </source>
</evidence>
<feature type="domain" description="G-protein coupled receptors family 2 profile 2" evidence="13">
    <location>
        <begin position="667"/>
        <end position="909"/>
    </location>
</feature>
<sequence length="950" mass="107782">MKFSYLKFSAPQYSQYKTYHQYDRYLYKNKITTISQGSFKNLPSLKEIDLDRNKITTISQGAFQNLLSLQTISVTVRGKCQEAPGVQIPILNYAQCKDYSLFQRNLQCQTCSKMTCNESSVTSCPGAEPVCRFAMSMNGVTMKIEKSCSTYRKCVEAMRNNTLTCNKWTNGTSCVGCCVGNICNKNDFLDWTNFFVFHLTFKKFSEYKISAENLSKAMERELTTTGTFTIEYCGLDRNRTIFAIYSKPYSKTSKKQLLRNISQVLNTSQTLRNVGVQQSHIDLFDEMVCDESTTSNNNQTFSWPMTKIGTTAEIPCHAYLATRYCSPRDSEMASSQYMTTAKCSPFTGIWKEPDMSQCNDTVRITERLNDIAKSIDTANFDNISKEMLNISNKSIYFKEVDAELVVGIHEKMVSLIPKVSANNTLRSINNLINIPEEVLAGAEQEKRSANRLLDLIQDIPEKISLEEQQVTAIYSNLGIGVAKVKNDTFDGLFYGVSYGTNGTDANAWINPSPNPDQQEADAKIMASISLPRSLLKHLKDEERSSVSRITFFSMRDDKLYRVTQNASTKQNVRINSHVLAANIPNLSVSDLDESVNISFNILDQNATNPQCVYWDESSGLSPGWSSRGCGISKHESGKEIVCSCYHLTSFALLMNVYQAERETDNALSIISKTGCAMSFVCLVLTIIIHVCFRKLWDLMSSKVLVSLCYSLAVTYFIFLVGMQSYVQTMAGCKAVAVLLHYFLLTSLAWMSVEAFHVFLSVVVVFKRYQTSFMKNSSILAWGIPAVIVIITLAINSTNNYIKIAEVCWLNIPSFFAAFLTPVVMVLIFNFIMFSRVIKRLISTQRNKRFEHKRRKVRVLGLVGLMILLGFTWVFAFFAVREATKVFEYLFSIFNTLQGMFIFLFYCVYKKDTRDVIIESVNKRKRANPRRVVAGRRFGNEIEDRRAETNF</sequence>
<evidence type="ECO:0000256" key="2">
    <source>
        <dbReference type="ARBA" id="ARBA00007343"/>
    </source>
</evidence>
<keyword evidence="4 10" id="KW-0812">Transmembrane</keyword>
<dbReference type="InterPro" id="IPR001611">
    <property type="entry name" value="Leu-rich_rpt"/>
</dbReference>
<evidence type="ECO:0000256" key="6">
    <source>
        <dbReference type="ARBA" id="ARBA00022989"/>
    </source>
</evidence>
<name>A0AA36C2F4_OCTVU</name>
<feature type="transmembrane region" description="Helical" evidence="10">
    <location>
        <begin position="885"/>
        <end position="908"/>
    </location>
</feature>
<dbReference type="InterPro" id="IPR017981">
    <property type="entry name" value="GPCR_2-like_7TM"/>
</dbReference>
<dbReference type="FunFam" id="1.20.1070.10:FF:000058">
    <property type="entry name" value="Adhesion G protein-coupled receptor F5"/>
    <property type="match status" value="1"/>
</dbReference>
<feature type="transmembrane region" description="Helical" evidence="10">
    <location>
        <begin position="704"/>
        <end position="726"/>
    </location>
</feature>
<accession>A0AA36C2F4</accession>
<dbReference type="SUPFAM" id="SSF52058">
    <property type="entry name" value="L domain-like"/>
    <property type="match status" value="1"/>
</dbReference>
<dbReference type="InterPro" id="IPR000832">
    <property type="entry name" value="GPCR_2_secretin-like"/>
</dbReference>
<dbReference type="Pfam" id="PF13855">
    <property type="entry name" value="LRR_8"/>
    <property type="match status" value="1"/>
</dbReference>
<dbReference type="Gene3D" id="3.80.10.10">
    <property type="entry name" value="Ribonuclease Inhibitor"/>
    <property type="match status" value="1"/>
</dbReference>
<keyword evidence="15" id="KW-1185">Reference proteome</keyword>
<dbReference type="InterPro" id="IPR001879">
    <property type="entry name" value="GPCR_2_extracellular_dom"/>
</dbReference>
<keyword evidence="6 10" id="KW-1133">Transmembrane helix</keyword>
<dbReference type="SMART" id="SM00369">
    <property type="entry name" value="LRR_TYP"/>
    <property type="match status" value="1"/>
</dbReference>
<keyword evidence="7 10" id="KW-0472">Membrane</keyword>
<dbReference type="SUPFAM" id="SSF81321">
    <property type="entry name" value="Family A G protein-coupled receptor-like"/>
    <property type="match status" value="1"/>
</dbReference>
<feature type="transmembrane region" description="Helical" evidence="10">
    <location>
        <begin position="738"/>
        <end position="765"/>
    </location>
</feature>
<keyword evidence="5" id="KW-0677">Repeat</keyword>
<dbReference type="InterPro" id="IPR046338">
    <property type="entry name" value="GAIN_dom_sf"/>
</dbReference>